<evidence type="ECO:0000256" key="4">
    <source>
        <dbReference type="ARBA" id="ARBA00022692"/>
    </source>
</evidence>
<evidence type="ECO:0000313" key="8">
    <source>
        <dbReference type="EMBL" id="MBT1699799.1"/>
    </source>
</evidence>
<feature type="transmembrane region" description="Helical" evidence="7">
    <location>
        <begin position="83"/>
        <end position="103"/>
    </location>
</feature>
<feature type="transmembrane region" description="Helical" evidence="7">
    <location>
        <begin position="50"/>
        <end position="71"/>
    </location>
</feature>
<dbReference type="RefSeq" id="WP_254167981.1">
    <property type="nucleotide sequence ID" value="NZ_JAHESF010000030.1"/>
</dbReference>
<evidence type="ECO:0000256" key="5">
    <source>
        <dbReference type="ARBA" id="ARBA00022989"/>
    </source>
</evidence>
<dbReference type="SUPFAM" id="SSF103473">
    <property type="entry name" value="MFS general substrate transporter"/>
    <property type="match status" value="1"/>
</dbReference>
<dbReference type="InterPro" id="IPR036259">
    <property type="entry name" value="MFS_trans_sf"/>
</dbReference>
<keyword evidence="3" id="KW-1003">Cell membrane</keyword>
<gene>
    <name evidence="8" type="ORF">KK083_23125</name>
</gene>
<reference evidence="8 9" key="1">
    <citation type="submission" date="2021-05" db="EMBL/GenBank/DDBJ databases">
        <title>A Polyphasic approach of four new species of the genus Ohtaekwangia: Ohtaekwangia histidinii sp. nov., Ohtaekwangia cretensis sp. nov., Ohtaekwangia indiensis sp. nov., Ohtaekwangia reichenbachii sp. nov. from diverse environment.</title>
        <authorList>
            <person name="Octaviana S."/>
        </authorList>
    </citation>
    <scope>NUCLEOTIDE SEQUENCE [LARGE SCALE GENOMIC DNA]</scope>
    <source>
        <strain evidence="8 9">PWU4</strain>
    </source>
</reference>
<organism evidence="8 9">
    <name type="scientific">Chryseosolibacter histidini</name>
    <dbReference type="NCBI Taxonomy" id="2782349"/>
    <lineage>
        <taxon>Bacteria</taxon>
        <taxon>Pseudomonadati</taxon>
        <taxon>Bacteroidota</taxon>
        <taxon>Cytophagia</taxon>
        <taxon>Cytophagales</taxon>
        <taxon>Chryseotaleaceae</taxon>
        <taxon>Chryseosolibacter</taxon>
    </lineage>
</organism>
<dbReference type="Gene3D" id="1.20.1250.20">
    <property type="entry name" value="MFS general substrate transporter like domains"/>
    <property type="match status" value="1"/>
</dbReference>
<feature type="transmembrane region" description="Helical" evidence="7">
    <location>
        <begin position="183"/>
        <end position="201"/>
    </location>
</feature>
<comment type="caution">
    <text evidence="8">The sequence shown here is derived from an EMBL/GenBank/DDBJ whole genome shotgun (WGS) entry which is preliminary data.</text>
</comment>
<dbReference type="Pfam" id="PF05977">
    <property type="entry name" value="MFS_3"/>
    <property type="match status" value="1"/>
</dbReference>
<evidence type="ECO:0000256" key="3">
    <source>
        <dbReference type="ARBA" id="ARBA00022475"/>
    </source>
</evidence>
<keyword evidence="9" id="KW-1185">Reference proteome</keyword>
<dbReference type="GO" id="GO:0005886">
    <property type="term" value="C:plasma membrane"/>
    <property type="evidence" value="ECO:0007669"/>
    <property type="project" value="UniProtKB-SubCell"/>
</dbReference>
<proteinExistence type="predicted"/>
<name>A0AAP2DQP6_9BACT</name>
<dbReference type="InterPro" id="IPR010290">
    <property type="entry name" value="TM_effector"/>
</dbReference>
<feature type="transmembrane region" description="Helical" evidence="7">
    <location>
        <begin position="115"/>
        <end position="136"/>
    </location>
</feature>
<accession>A0AAP2DQP6</accession>
<protein>
    <submittedName>
        <fullName evidence="8">MFS transporter</fullName>
    </submittedName>
</protein>
<feature type="transmembrane region" description="Helical" evidence="7">
    <location>
        <begin position="157"/>
        <end position="177"/>
    </location>
</feature>
<feature type="transmembrane region" description="Helical" evidence="7">
    <location>
        <begin position="296"/>
        <end position="313"/>
    </location>
</feature>
<evidence type="ECO:0000313" key="9">
    <source>
        <dbReference type="Proteomes" id="UP001319200"/>
    </source>
</evidence>
<keyword evidence="2" id="KW-0813">Transport</keyword>
<dbReference type="EMBL" id="JAHESF010000030">
    <property type="protein sequence ID" value="MBT1699799.1"/>
    <property type="molecule type" value="Genomic_DNA"/>
</dbReference>
<dbReference type="Proteomes" id="UP001319200">
    <property type="component" value="Unassembled WGS sequence"/>
</dbReference>
<feature type="transmembrane region" description="Helical" evidence="7">
    <location>
        <begin position="20"/>
        <end position="44"/>
    </location>
</feature>
<keyword evidence="5 7" id="KW-1133">Transmembrane helix</keyword>
<dbReference type="AlphaFoldDB" id="A0AAP2DQP6"/>
<evidence type="ECO:0000256" key="6">
    <source>
        <dbReference type="ARBA" id="ARBA00023136"/>
    </source>
</evidence>
<evidence type="ECO:0000256" key="2">
    <source>
        <dbReference type="ARBA" id="ARBA00022448"/>
    </source>
</evidence>
<keyword evidence="4 7" id="KW-0812">Transmembrane</keyword>
<feature type="transmembrane region" description="Helical" evidence="7">
    <location>
        <begin position="379"/>
        <end position="403"/>
    </location>
</feature>
<dbReference type="PANTHER" id="PTHR23513">
    <property type="entry name" value="INTEGRAL MEMBRANE EFFLUX PROTEIN-RELATED"/>
    <property type="match status" value="1"/>
</dbReference>
<sequence length="414" mass="44245">MSSTLPSGPYAALRIPEFRLYISSRFCVTLAIQIQSVVVAWQVYAITKDTLSLGLIGLAEAIPSIGVSLYAGHVADVVQRKKIILLCIGTLLFCSAALLLFTLQPGDFFSLYGVIPIYSVIFISGVARGFLSPAFFSFMPQLIPRELYSNAITWNSTLWETATIAGLAMGGLLYGIIGVTQAYTVDVVLTLIGLLLMSGVGNKPLPPVTTEEGVTEKIMAGLKFVFTNKLILSAISLDLFAVLFGGAVALLPVFAEEILHVGAPGLGILRAAPSIGALCMAFYITHHPIKKDTGKILLYCVAGFGLCMILFALSTNFWISLVILVASGGFDCISVIIRGTLLQTLTPENMKGRVSAVNHIFVGSSNEIGMFESGVAARLMGTVPSVIFGGCMTIFVVGLTGWFSRSLRSLQRVH</sequence>
<dbReference type="CDD" id="cd06173">
    <property type="entry name" value="MFS_MefA_like"/>
    <property type="match status" value="1"/>
</dbReference>
<comment type="subcellular location">
    <subcellularLocation>
        <location evidence="1">Cell membrane</location>
        <topology evidence="1">Multi-pass membrane protein</topology>
    </subcellularLocation>
</comment>
<evidence type="ECO:0000256" key="7">
    <source>
        <dbReference type="SAM" id="Phobius"/>
    </source>
</evidence>
<feature type="transmembrane region" description="Helical" evidence="7">
    <location>
        <begin position="230"/>
        <end position="255"/>
    </location>
</feature>
<feature type="transmembrane region" description="Helical" evidence="7">
    <location>
        <begin position="261"/>
        <end position="284"/>
    </location>
</feature>
<evidence type="ECO:0000256" key="1">
    <source>
        <dbReference type="ARBA" id="ARBA00004651"/>
    </source>
</evidence>
<keyword evidence="6 7" id="KW-0472">Membrane</keyword>
<dbReference type="PANTHER" id="PTHR23513:SF9">
    <property type="entry name" value="ENTEROBACTIN EXPORTER ENTS"/>
    <property type="match status" value="1"/>
</dbReference>